<dbReference type="Gene3D" id="3.30.1550.10">
    <property type="entry name" value="Ribosomal protein L11/L12, N-terminal domain"/>
    <property type="match status" value="1"/>
</dbReference>
<dbReference type="Pfam" id="PF03946">
    <property type="entry name" value="Ribosomal_L11_N"/>
    <property type="match status" value="1"/>
</dbReference>
<evidence type="ECO:0000313" key="7">
    <source>
        <dbReference type="MGI" id="MGI:98002"/>
    </source>
</evidence>
<dbReference type="GO" id="GO:1990904">
    <property type="term" value="C:ribonucleoprotein complex"/>
    <property type="evidence" value="ECO:0007669"/>
    <property type="project" value="UniProtKB-KW"/>
</dbReference>
<dbReference type="InterPro" id="IPR000911">
    <property type="entry name" value="Ribosomal_uL11"/>
</dbReference>
<reference evidence="6" key="1">
    <citation type="journal article" date="2004" name="Genome Res.">
        <title>The status, quality, and expansion of the NIH full-length cDNA project: the Mammalian Gene Collection (MGC).</title>
        <authorList>
            <consortium name="The MGC Project Team"/>
            <person name="Gerhard D.S."/>
            <person name="Wagner L."/>
            <person name="Feingold E.A."/>
            <person name="Shenmen C.M."/>
            <person name="Grouse L.H."/>
            <person name="Schuler G."/>
            <person name="Klein S.L."/>
            <person name="Old S."/>
            <person name="Rasooly R."/>
            <person name="Good P."/>
            <person name="Guyer M."/>
            <person name="Peck A.M."/>
            <person name="Derge J.G."/>
            <person name="Lipman D."/>
            <person name="Collins F.S."/>
            <person name="Jang W."/>
            <person name="Sherry S."/>
            <person name="Feolo M."/>
            <person name="Misquitta L."/>
            <person name="Lee E."/>
            <person name="Rotmistrovsky K."/>
            <person name="Greenhut S.F."/>
            <person name="Schaefer C.F."/>
            <person name="Buetow K."/>
            <person name="Bonner T.I."/>
            <person name="Haussler D."/>
            <person name="Kent J."/>
            <person name="Kiekhaus M."/>
            <person name="Furey T."/>
            <person name="Brent M."/>
            <person name="Prange C."/>
            <person name="Schreiber K."/>
            <person name="Shapiro N."/>
            <person name="Bhat N.K."/>
            <person name="Hopkins R.F."/>
            <person name="Hsie F."/>
            <person name="Driscoll T."/>
            <person name="Soares M.B."/>
            <person name="Casavant T.L."/>
            <person name="Scheetz T.E."/>
            <person name="Brown-stein M.J."/>
            <person name="Usdin T.B."/>
            <person name="Toshiyuki S."/>
            <person name="Carninci P."/>
            <person name="Piao Y."/>
            <person name="Dudekula D.B."/>
            <person name="Ko M.S."/>
            <person name="Kawakami K."/>
            <person name="Suzuki Y."/>
            <person name="Sugano S."/>
            <person name="Gruber C.E."/>
            <person name="Smith M.R."/>
            <person name="Simmons B."/>
            <person name="Moore T."/>
            <person name="Waterman R."/>
            <person name="Johnson S.L."/>
            <person name="Ruan Y."/>
            <person name="Wei C.L."/>
            <person name="Mathavan S."/>
            <person name="Gunaratne P.H."/>
            <person name="Wu J."/>
            <person name="Garcia A.M."/>
            <person name="Hulyk S.W."/>
            <person name="Fuh E."/>
            <person name="Yuan Y."/>
            <person name="Sneed A."/>
            <person name="Kowis C."/>
            <person name="Hodgson A."/>
            <person name="Muzny D.M."/>
            <person name="McPherson J."/>
            <person name="Gibbs R.A."/>
            <person name="Fahey J."/>
            <person name="Helton E."/>
            <person name="Ketteman M."/>
            <person name="Madan A."/>
            <person name="Rodrigues S."/>
            <person name="Sanchez A."/>
            <person name="Whiting M."/>
            <person name="Madari A."/>
            <person name="Young A.C."/>
            <person name="Wetherby K.D."/>
            <person name="Granite S.J."/>
            <person name="Kwong P.N."/>
            <person name="Brinkley C.P."/>
            <person name="Pearson R.L."/>
            <person name="Bouffard G.G."/>
            <person name="Blakesly R.W."/>
            <person name="Green E.D."/>
            <person name="Dickson M.C."/>
            <person name="Rodriguez A.C."/>
            <person name="Grimwood J."/>
            <person name="Schmutz J."/>
            <person name="Myers R.M."/>
            <person name="Butterfield Y.S."/>
            <person name="Griffith M."/>
            <person name="Griffith O.L."/>
            <person name="Krzywinski M.I."/>
            <person name="Liao N."/>
            <person name="Morin R."/>
            <person name="Morrin R."/>
            <person name="Palmquist D."/>
            <person name="Petrescu A.S."/>
            <person name="Skalska U."/>
            <person name="Smailus D.E."/>
            <person name="Stott J.M."/>
            <person name="Schnerch A."/>
            <person name="Schein J.E."/>
            <person name="Jones S.J."/>
            <person name="Holt R.A."/>
            <person name="Baross A."/>
            <person name="Marra M.A."/>
            <person name="Clifton S."/>
            <person name="Makowski K.A."/>
            <person name="Bosak S."/>
            <person name="Malek J."/>
        </authorList>
    </citation>
    <scope>NUCLEOTIDE SEQUENCE [LARGE SCALE MRNA]</scope>
    <source>
        <tissue evidence="6">Limb</tissue>
    </source>
</reference>
<feature type="domain" description="Large ribosomal subunit protein uL11 N-terminal" evidence="5">
    <location>
        <begin position="106"/>
        <end position="162"/>
    </location>
</feature>
<keyword evidence="2" id="KW-0689">Ribosomal protein</keyword>
<dbReference type="AlphaFoldDB" id="Q6DI58"/>
<evidence type="ECO:0000256" key="2">
    <source>
        <dbReference type="ARBA" id="ARBA00022980"/>
    </source>
</evidence>
<dbReference type="GO" id="GO:0005840">
    <property type="term" value="C:ribosome"/>
    <property type="evidence" value="ECO:0007669"/>
    <property type="project" value="UniProtKB-KW"/>
</dbReference>
<dbReference type="InterPro" id="IPR020784">
    <property type="entry name" value="Ribosomal_uL11_N"/>
</dbReference>
<evidence type="ECO:0000313" key="6">
    <source>
        <dbReference type="EMBL" id="AAH75731.1"/>
    </source>
</evidence>
<evidence type="ECO:0000256" key="3">
    <source>
        <dbReference type="ARBA" id="ARBA00023274"/>
    </source>
</evidence>
<accession>Q6DI58</accession>
<dbReference type="PeptideAtlas" id="Q6DI58"/>
<dbReference type="FunFam" id="3.30.1550.10:FF:000002">
    <property type="entry name" value="60S ribosomal protein L12"/>
    <property type="match status" value="1"/>
</dbReference>
<keyword evidence="3" id="KW-0687">Ribonucleoprotein</keyword>
<protein>
    <submittedName>
        <fullName evidence="6">Rpl12 protein</fullName>
    </submittedName>
</protein>
<dbReference type="SMART" id="SM00649">
    <property type="entry name" value="RL11"/>
    <property type="match status" value="1"/>
</dbReference>
<evidence type="ECO:0000259" key="5">
    <source>
        <dbReference type="Pfam" id="PF03946"/>
    </source>
</evidence>
<feature type="region of interest" description="Disordered" evidence="4">
    <location>
        <begin position="178"/>
        <end position="197"/>
    </location>
</feature>
<gene>
    <name evidence="6 7" type="primary">Rpl12</name>
</gene>
<dbReference type="InterPro" id="IPR036796">
    <property type="entry name" value="Ribosomal_uL11_N_sf"/>
</dbReference>
<feature type="compositionally biased region" description="Polar residues" evidence="4">
    <location>
        <begin position="1"/>
        <end position="19"/>
    </location>
</feature>
<dbReference type="PANTHER" id="PTHR11661">
    <property type="entry name" value="60S RIBOSOMAL PROTEIN L12"/>
    <property type="match status" value="1"/>
</dbReference>
<proteinExistence type="evidence at transcript level"/>
<comment type="similarity">
    <text evidence="1">Belongs to the universal ribosomal protein uL11 family.</text>
</comment>
<dbReference type="AGR" id="MGI:98002"/>
<sequence>EEATVQLSSVVPNPGSSDTSRLHHAAQVRPQRGQSRCVPSPRPGAVPGPGGSPLGLGCHVCKRGGSPTLWRPVRLRVRPGPGHLKPDGSAQGGLRRRGSDFAFSSVYLRCTGGEVGATSALAPKIGPLGLSPKKVGDDIAKATGDWKGLRITVKLTIQNRQAQIEVVPSASALIIKALKEPPRDRKKQKNSESAPLPGFPLQCATQLCRPLSWDLGVE</sequence>
<dbReference type="GO" id="GO:0006412">
    <property type="term" value="P:translation"/>
    <property type="evidence" value="ECO:0007669"/>
    <property type="project" value="InterPro"/>
</dbReference>
<dbReference type="SUPFAM" id="SSF54747">
    <property type="entry name" value="Ribosomal L11/L12e N-terminal domain"/>
    <property type="match status" value="1"/>
</dbReference>
<evidence type="ECO:0000256" key="1">
    <source>
        <dbReference type="ARBA" id="ARBA00010537"/>
    </source>
</evidence>
<feature type="non-terminal residue" evidence="6">
    <location>
        <position position="1"/>
    </location>
</feature>
<dbReference type="MGI" id="MGI:98002">
    <property type="gene designation" value="Rpl12"/>
</dbReference>
<dbReference type="EMBL" id="BC075731">
    <property type="protein sequence ID" value="AAH75731.1"/>
    <property type="molecule type" value="mRNA"/>
</dbReference>
<feature type="region of interest" description="Disordered" evidence="4">
    <location>
        <begin position="1"/>
        <end position="51"/>
    </location>
</feature>
<evidence type="ECO:0000256" key="4">
    <source>
        <dbReference type="SAM" id="MobiDB-lite"/>
    </source>
</evidence>
<name>Q6DI58_MOUSE</name>
<dbReference type="GO" id="GO:0003735">
    <property type="term" value="F:structural constituent of ribosome"/>
    <property type="evidence" value="ECO:0007669"/>
    <property type="project" value="InterPro"/>
</dbReference>
<organism evidence="6">
    <name type="scientific">Mus musculus</name>
    <name type="common">Mouse</name>
    <dbReference type="NCBI Taxonomy" id="10090"/>
    <lineage>
        <taxon>Eukaryota</taxon>
        <taxon>Metazoa</taxon>
        <taxon>Chordata</taxon>
        <taxon>Craniata</taxon>
        <taxon>Vertebrata</taxon>
        <taxon>Euteleostomi</taxon>
        <taxon>Mammalia</taxon>
        <taxon>Eutheria</taxon>
        <taxon>Euarchontoglires</taxon>
        <taxon>Glires</taxon>
        <taxon>Rodentia</taxon>
        <taxon>Myomorpha</taxon>
        <taxon>Muroidea</taxon>
        <taxon>Muridae</taxon>
        <taxon>Murinae</taxon>
        <taxon>Mus</taxon>
        <taxon>Mus</taxon>
    </lineage>
</organism>
<dbReference type="PANTHER" id="PTHR11661:SF2">
    <property type="entry name" value="LARGE RIBOSOMAL SUBUNIT PROTEIN UL11"/>
    <property type="match status" value="1"/>
</dbReference>